<dbReference type="InterPro" id="IPR000595">
    <property type="entry name" value="cNMP-bd_dom"/>
</dbReference>
<accession>A0A1R4JAE3</accession>
<dbReference type="SUPFAM" id="SSF51206">
    <property type="entry name" value="cAMP-binding domain-like"/>
    <property type="match status" value="1"/>
</dbReference>
<dbReference type="SUPFAM" id="SSF46785">
    <property type="entry name" value="Winged helix' DNA-binding domain"/>
    <property type="match status" value="1"/>
</dbReference>
<dbReference type="InterPro" id="IPR014710">
    <property type="entry name" value="RmlC-like_jellyroll"/>
</dbReference>
<dbReference type="InterPro" id="IPR050397">
    <property type="entry name" value="Env_Response_Regulators"/>
</dbReference>
<dbReference type="SMART" id="SM00419">
    <property type="entry name" value="HTH_CRP"/>
    <property type="match status" value="1"/>
</dbReference>
<evidence type="ECO:0000256" key="3">
    <source>
        <dbReference type="ARBA" id="ARBA00023163"/>
    </source>
</evidence>
<evidence type="ECO:0000259" key="5">
    <source>
        <dbReference type="PROSITE" id="PS51063"/>
    </source>
</evidence>
<dbReference type="Gene3D" id="1.10.10.10">
    <property type="entry name" value="Winged helix-like DNA-binding domain superfamily/Winged helix DNA-binding domain"/>
    <property type="match status" value="1"/>
</dbReference>
<dbReference type="PANTHER" id="PTHR24567">
    <property type="entry name" value="CRP FAMILY TRANSCRIPTIONAL REGULATORY PROTEIN"/>
    <property type="match status" value="1"/>
</dbReference>
<feature type="domain" description="HTH crp-type" evidence="5">
    <location>
        <begin position="155"/>
        <end position="225"/>
    </location>
</feature>
<dbReference type="EMBL" id="FUKP01000050">
    <property type="protein sequence ID" value="SJN29002.1"/>
    <property type="molecule type" value="Genomic_DNA"/>
</dbReference>
<evidence type="ECO:0000259" key="4">
    <source>
        <dbReference type="PROSITE" id="PS50042"/>
    </source>
</evidence>
<dbReference type="Proteomes" id="UP000196230">
    <property type="component" value="Unassembled WGS sequence"/>
</dbReference>
<evidence type="ECO:0000313" key="6">
    <source>
        <dbReference type="EMBL" id="SJN29002.1"/>
    </source>
</evidence>
<dbReference type="Pfam" id="PF13545">
    <property type="entry name" value="HTH_Crp_2"/>
    <property type="match status" value="1"/>
</dbReference>
<dbReference type="GO" id="GO:0005829">
    <property type="term" value="C:cytosol"/>
    <property type="evidence" value="ECO:0007669"/>
    <property type="project" value="TreeGrafter"/>
</dbReference>
<dbReference type="Pfam" id="PF00027">
    <property type="entry name" value="cNMP_binding"/>
    <property type="match status" value="1"/>
</dbReference>
<protein>
    <submittedName>
        <fullName evidence="6">Transcriptional regulator, Crp/Fnr family</fullName>
    </submittedName>
</protein>
<name>A0A1R4JAE3_9MICC</name>
<evidence type="ECO:0000313" key="7">
    <source>
        <dbReference type="Proteomes" id="UP000196230"/>
    </source>
</evidence>
<keyword evidence="1" id="KW-0805">Transcription regulation</keyword>
<keyword evidence="3" id="KW-0804">Transcription</keyword>
<gene>
    <name evidence="6" type="ORF">FM125_07395</name>
</gene>
<dbReference type="PROSITE" id="PS51063">
    <property type="entry name" value="HTH_CRP_2"/>
    <property type="match status" value="1"/>
</dbReference>
<dbReference type="RefSeq" id="WP_245829885.1">
    <property type="nucleotide sequence ID" value="NZ_FUKP01000050.1"/>
</dbReference>
<dbReference type="PANTHER" id="PTHR24567:SF68">
    <property type="entry name" value="DNA-BINDING TRANSCRIPTIONAL DUAL REGULATOR CRP"/>
    <property type="match status" value="1"/>
</dbReference>
<dbReference type="GO" id="GO:0003700">
    <property type="term" value="F:DNA-binding transcription factor activity"/>
    <property type="evidence" value="ECO:0007669"/>
    <property type="project" value="TreeGrafter"/>
</dbReference>
<reference evidence="6 7" key="1">
    <citation type="submission" date="2017-02" db="EMBL/GenBank/DDBJ databases">
        <authorList>
            <person name="Peterson S.W."/>
        </authorList>
    </citation>
    <scope>NUCLEOTIDE SEQUENCE [LARGE SCALE GENOMIC DNA]</scope>
    <source>
        <strain evidence="6 7">2B3F</strain>
    </source>
</reference>
<dbReference type="GO" id="GO:0003677">
    <property type="term" value="F:DNA binding"/>
    <property type="evidence" value="ECO:0007669"/>
    <property type="project" value="UniProtKB-KW"/>
</dbReference>
<dbReference type="InterPro" id="IPR036388">
    <property type="entry name" value="WH-like_DNA-bd_sf"/>
</dbReference>
<keyword evidence="2" id="KW-0238">DNA-binding</keyword>
<dbReference type="Gene3D" id="2.60.120.10">
    <property type="entry name" value="Jelly Rolls"/>
    <property type="match status" value="1"/>
</dbReference>
<dbReference type="InterPro" id="IPR012318">
    <property type="entry name" value="HTH_CRP"/>
</dbReference>
<proteinExistence type="predicted"/>
<organism evidence="6 7">
    <name type="scientific">Micrococcus lylae</name>
    <dbReference type="NCBI Taxonomy" id="1273"/>
    <lineage>
        <taxon>Bacteria</taxon>
        <taxon>Bacillati</taxon>
        <taxon>Actinomycetota</taxon>
        <taxon>Actinomycetes</taxon>
        <taxon>Micrococcales</taxon>
        <taxon>Micrococcaceae</taxon>
        <taxon>Micrococcus</taxon>
    </lineage>
</organism>
<dbReference type="PROSITE" id="PS50042">
    <property type="entry name" value="CNMP_BINDING_3"/>
    <property type="match status" value="1"/>
</dbReference>
<feature type="domain" description="Cyclic nucleotide-binding" evidence="4">
    <location>
        <begin position="22"/>
        <end position="142"/>
    </location>
</feature>
<dbReference type="SMART" id="SM00100">
    <property type="entry name" value="cNMP"/>
    <property type="match status" value="1"/>
</dbReference>
<dbReference type="AlphaFoldDB" id="A0A1R4JAE3"/>
<dbReference type="CDD" id="cd00038">
    <property type="entry name" value="CAP_ED"/>
    <property type="match status" value="1"/>
</dbReference>
<evidence type="ECO:0000256" key="1">
    <source>
        <dbReference type="ARBA" id="ARBA00023015"/>
    </source>
</evidence>
<evidence type="ECO:0000256" key="2">
    <source>
        <dbReference type="ARBA" id="ARBA00023125"/>
    </source>
</evidence>
<dbReference type="InterPro" id="IPR018490">
    <property type="entry name" value="cNMP-bd_dom_sf"/>
</dbReference>
<dbReference type="InterPro" id="IPR036390">
    <property type="entry name" value="WH_DNA-bd_sf"/>
</dbReference>
<sequence length="233" mass="24948">MRIDLPLAPVGEPEPCAARVPLFAGLDLEQLRRVSDLARPVVLEAGEALHLAGDRTDRLCVVHSGRLALTLGSATGRERVVRMVEPGDSVGEHEFLTGEPARHGARAVVATRLCTFSHAEVTRLLAEYPSIGARVMRTLAVRLAEAEQRLARERQPVTARIAGHLLGLPASRNKAELVVVLVAPKKDVASLLGTTPEAFSRGLRRLADDGLIALEGPRVTLLDPDALEALAAE</sequence>